<dbReference type="InterPro" id="IPR023214">
    <property type="entry name" value="HAD_sf"/>
</dbReference>
<evidence type="ECO:0000313" key="1">
    <source>
        <dbReference type="EMBL" id="THV59021.1"/>
    </source>
</evidence>
<dbReference type="InterPro" id="IPR036412">
    <property type="entry name" value="HAD-like_sf"/>
</dbReference>
<dbReference type="PANTHER" id="PTHR43344">
    <property type="entry name" value="PHOSPHOSERINE PHOSPHATASE"/>
    <property type="match status" value="1"/>
</dbReference>
<evidence type="ECO:0000313" key="2">
    <source>
        <dbReference type="Proteomes" id="UP000306038"/>
    </source>
</evidence>
<dbReference type="Pfam" id="PF12710">
    <property type="entry name" value="HAD"/>
    <property type="match status" value="1"/>
</dbReference>
<dbReference type="NCBIfam" id="TIGR01490">
    <property type="entry name" value="HAD-SF-IB-hyp1"/>
    <property type="match status" value="1"/>
</dbReference>
<reference evidence="1 2" key="1">
    <citation type="submission" date="2019-01" db="EMBL/GenBank/DDBJ databases">
        <authorList>
            <person name="B I."/>
            <person name="Ch S."/>
            <person name="Ch V.R."/>
        </authorList>
    </citation>
    <scope>NUCLEOTIDE SEQUENCE [LARGE SCALE GENOMIC DNA]</scope>
    <source>
        <strain evidence="1 2">JC507</strain>
    </source>
</reference>
<organism evidence="1 2">
    <name type="scientific">Chryseobacterium candidae</name>
    <dbReference type="NCBI Taxonomy" id="1978493"/>
    <lineage>
        <taxon>Bacteria</taxon>
        <taxon>Pseudomonadati</taxon>
        <taxon>Bacteroidota</taxon>
        <taxon>Flavobacteriia</taxon>
        <taxon>Flavobacteriales</taxon>
        <taxon>Weeksellaceae</taxon>
        <taxon>Chryseobacterium group</taxon>
        <taxon>Chryseobacterium</taxon>
    </lineage>
</organism>
<gene>
    <name evidence="1" type="ORF">EK417_11700</name>
</gene>
<accession>A0ABY2R6F4</accession>
<dbReference type="Gene3D" id="3.40.50.1000">
    <property type="entry name" value="HAD superfamily/HAD-like"/>
    <property type="match status" value="1"/>
</dbReference>
<dbReference type="NCBIfam" id="TIGR01488">
    <property type="entry name" value="HAD-SF-IB"/>
    <property type="match status" value="1"/>
</dbReference>
<proteinExistence type="predicted"/>
<comment type="caution">
    <text evidence="1">The sequence shown here is derived from an EMBL/GenBank/DDBJ whole genome shotgun (WGS) entry which is preliminary data.</text>
</comment>
<sequence>MKKLYCFDFDGTLTYKDTMFMYLKFYDSTKYRIQFLRHVPLFILLKLKLAETEKVKKSFIGSILRGQTQEKIEQKSKQFFEQHYPKIVRENALDFIKNIDRNNTQSLLVTASLDIWVKPFAEELKMELVSTRAEFKNGVFTGNFVGKNCNGNEKLVRIKEEINDSRYDKIIAFGDTSGDRPMLKWANEGHYQFFH</sequence>
<name>A0ABY2R6F4_9FLAO</name>
<dbReference type="EMBL" id="SDLV01000023">
    <property type="protein sequence ID" value="THV59021.1"/>
    <property type="molecule type" value="Genomic_DNA"/>
</dbReference>
<dbReference type="InterPro" id="IPR006385">
    <property type="entry name" value="HAD_hydro_SerB1"/>
</dbReference>
<dbReference type="Gene3D" id="1.20.1440.100">
    <property type="entry name" value="SG protein - dephosphorylation function"/>
    <property type="match status" value="1"/>
</dbReference>
<dbReference type="PANTHER" id="PTHR43344:SF14">
    <property type="entry name" value="HAD-IB FAMILY HYDROLASE"/>
    <property type="match status" value="1"/>
</dbReference>
<dbReference type="InterPro" id="IPR050582">
    <property type="entry name" value="HAD-like_SerB"/>
</dbReference>
<dbReference type="RefSeq" id="WP_136522254.1">
    <property type="nucleotide sequence ID" value="NZ_SDLV01000023.1"/>
</dbReference>
<protein>
    <submittedName>
        <fullName evidence="1">Haloacid dehalogenase-like hydrolase</fullName>
    </submittedName>
</protein>
<dbReference type="SUPFAM" id="SSF56784">
    <property type="entry name" value="HAD-like"/>
    <property type="match status" value="1"/>
</dbReference>
<dbReference type="Proteomes" id="UP000306038">
    <property type="component" value="Unassembled WGS sequence"/>
</dbReference>
<keyword evidence="2" id="KW-1185">Reference proteome</keyword>